<dbReference type="SUPFAM" id="SSF82714">
    <property type="entry name" value="Multidrug efflux transporter AcrB TolC docking domain, DN and DC subdomains"/>
    <property type="match status" value="2"/>
</dbReference>
<dbReference type="InterPro" id="IPR000731">
    <property type="entry name" value="SSD"/>
</dbReference>
<dbReference type="Gene3D" id="3.30.2090.10">
    <property type="entry name" value="Multidrug efflux transporter AcrB TolC docking domain, DN and DC subdomains"/>
    <property type="match status" value="2"/>
</dbReference>
<feature type="transmembrane region" description="Helical" evidence="9">
    <location>
        <begin position="933"/>
        <end position="957"/>
    </location>
</feature>
<dbReference type="GO" id="GO:0009636">
    <property type="term" value="P:response to toxic substance"/>
    <property type="evidence" value="ECO:0007669"/>
    <property type="project" value="UniProtKB-ARBA"/>
</dbReference>
<comment type="similarity">
    <text evidence="2 9">Belongs to the resistance-nodulation-cell division (RND) (TC 2.A.6) family.</text>
</comment>
<organism evidence="11 12">
    <name type="scientific">Dyella japonica DSM 16301</name>
    <dbReference type="NCBI Taxonomy" id="1440762"/>
    <lineage>
        <taxon>Bacteria</taxon>
        <taxon>Pseudomonadati</taxon>
        <taxon>Pseudomonadota</taxon>
        <taxon>Gammaproteobacteria</taxon>
        <taxon>Lysobacterales</taxon>
        <taxon>Rhodanobacteraceae</taxon>
        <taxon>Dyella</taxon>
    </lineage>
</organism>
<proteinExistence type="inferred from homology"/>
<keyword evidence="4" id="KW-1003">Cell membrane</keyword>
<dbReference type="PATRIC" id="fig|1440762.4.peg.206"/>
<feature type="transmembrane region" description="Helical" evidence="9">
    <location>
        <begin position="978"/>
        <end position="998"/>
    </location>
</feature>
<evidence type="ECO:0000256" key="5">
    <source>
        <dbReference type="ARBA" id="ARBA00022519"/>
    </source>
</evidence>
<dbReference type="PANTHER" id="PTHR32063">
    <property type="match status" value="1"/>
</dbReference>
<dbReference type="EMBL" id="JPLA01000010">
    <property type="protein sequence ID" value="KLD65148.1"/>
    <property type="molecule type" value="Genomic_DNA"/>
</dbReference>
<dbReference type="GO" id="GO:0042910">
    <property type="term" value="F:xenobiotic transmembrane transporter activity"/>
    <property type="evidence" value="ECO:0007669"/>
    <property type="project" value="TreeGrafter"/>
</dbReference>
<dbReference type="SUPFAM" id="SSF82693">
    <property type="entry name" value="Multidrug efflux transporter AcrB pore domain, PN1, PN2, PC1 and PC2 subdomains"/>
    <property type="match status" value="3"/>
</dbReference>
<evidence type="ECO:0000256" key="6">
    <source>
        <dbReference type="ARBA" id="ARBA00022692"/>
    </source>
</evidence>
<evidence type="ECO:0000313" key="11">
    <source>
        <dbReference type="EMBL" id="KLD65148.1"/>
    </source>
</evidence>
<evidence type="ECO:0000256" key="3">
    <source>
        <dbReference type="ARBA" id="ARBA00022448"/>
    </source>
</evidence>
<sequence>MKIAQFFVDRPILAGVLSVLILIAGSISLFKLPISEYPEVVPPTVVVRASYPGANPKVIAETVATPLEEQINGVEGMLYTSSQSTSDGAMTLTVTFALGTDLDNAQVQVQNRVAQAQPRLPEEVQRLGVTTQKSSPDLTMVVHLISPDQRYDMLYLSNYARLHIKDQLARLDGVGDVQIFGAGEYSMRVWLDPQRLASRQLTTGDVVHAIQEQNITVAAGALNAPPGPTNSAFQLNINTQGRLITEEDFLNIIVRKDADGSFTHLRDVARVELGSNNYALRSLLNNQPAVALPIFQRPGSNAIQISDEVRGLMADLKKDFPQGVDYQIVYDPTVFVRGSIEAVVHTLFEAIALVVLVVILFLQTWRASIIPLVAVPVSLIGTFAVMLMAGFSLNALSLFGLVLAIGIVVDDAIVVVENVERHIEHGLSPKEATRKAMNEVTGPIVATALVLCAVFVPAAFISGLTGQFYRQFALTIAISTVISAFNSLTLSPALAALLLKDRDAPKDKLSRWIDRGFGWLFRPFNRLFISSANRYVGGVKRILRSGSIALVIYGGLVLLGLFGFAHVPTGFVPPQDKQYLVSFAQLPDAASLDRSEDVIRRMSDIALKQPGVESAVAFPGLSINGFTNSTNSGIVFVTLKPFEERRDASLSAGAITAALQQKYAGIQDAYIAIFPPPPVNGLGTIGGFRLQVEDRSDAGFEELYKQTQNLIQASTKVPTLAGLFSSYQVSVPQIDANVDREKAKAEGVDLADVYQTMQAYLGSLYVNDFNRFGRTYQVNVSAEPGFRHEPQDILGLKTRSSTGEMIPLGSFLTVNQTVGPDRVQHYNGYPTAEINGGPAPGFSSGQAQAAIEKLAKDNLPNGMTFEWTELTYQQILAGNTAVLVFPLCVLLVFLVLASLYESLLLPLAVILIVPMVLLSAISGVWMTGGDNNIFTQIGLIVLVGLACKNAILIVEFAREAQIIEGMDRTQAVLEAARLRLRPILMTSFAFIMGVVPLVTSHGAGAEMRHAMGVAVFAGMLGVTFFGLIFTPLFYVLVRGWGERMSERRRARKAARLAQGSNLIEEH</sequence>
<feature type="transmembrane region" description="Helical" evidence="9">
    <location>
        <begin position="903"/>
        <end position="927"/>
    </location>
</feature>
<dbReference type="AlphaFoldDB" id="A0A0G9H6H6"/>
<evidence type="ECO:0000313" key="12">
    <source>
        <dbReference type="Proteomes" id="UP000035481"/>
    </source>
</evidence>
<keyword evidence="8 9" id="KW-0472">Membrane</keyword>
<feature type="transmembrane region" description="Helical" evidence="9">
    <location>
        <begin position="548"/>
        <end position="567"/>
    </location>
</feature>
<dbReference type="Gene3D" id="1.20.1640.10">
    <property type="entry name" value="Multidrug efflux transporter AcrB transmembrane domain"/>
    <property type="match status" value="2"/>
</dbReference>
<evidence type="ECO:0000256" key="2">
    <source>
        <dbReference type="ARBA" id="ARBA00010942"/>
    </source>
</evidence>
<feature type="domain" description="SSD" evidence="10">
    <location>
        <begin position="368"/>
        <end position="497"/>
    </location>
</feature>
<protein>
    <recommendedName>
        <fullName evidence="9">Efflux pump membrane transporter</fullName>
    </recommendedName>
</protein>
<dbReference type="STRING" id="1440762.Y882_04430"/>
<dbReference type="SUPFAM" id="SSF82866">
    <property type="entry name" value="Multidrug efflux transporter AcrB transmembrane domain"/>
    <property type="match status" value="2"/>
</dbReference>
<dbReference type="InterPro" id="IPR001036">
    <property type="entry name" value="Acrflvin-R"/>
</dbReference>
<evidence type="ECO:0000256" key="9">
    <source>
        <dbReference type="RuleBase" id="RU364070"/>
    </source>
</evidence>
<dbReference type="NCBIfam" id="NF000282">
    <property type="entry name" value="RND_permease_1"/>
    <property type="match status" value="1"/>
</dbReference>
<feature type="transmembrane region" description="Helical" evidence="9">
    <location>
        <begin position="440"/>
        <end position="460"/>
    </location>
</feature>
<dbReference type="GO" id="GO:0005886">
    <property type="term" value="C:plasma membrane"/>
    <property type="evidence" value="ECO:0007669"/>
    <property type="project" value="UniProtKB-SubCell"/>
</dbReference>
<comment type="caution">
    <text evidence="11">The sequence shown here is derived from an EMBL/GenBank/DDBJ whole genome shotgun (WGS) entry which is preliminary data.</text>
</comment>
<reference evidence="11 12" key="1">
    <citation type="journal article" date="2015" name="Antonie Van Leeuwenhoek">
        <title>A phylogenomic and molecular marker based taxonomic framework for the order Xanthomonadales: proposal to transfer the families Algiphilaceae and Solimonadaceae to the order Nevskiales ord. nov. and to create a new family within the order Xanthomonadales, the family Rhodanobacteraceae fam. nov., containing the genus Rhodanobacter and its closest relatives.</title>
        <authorList>
            <person name="Naushad S."/>
            <person name="Adeolu M."/>
            <person name="Wong S."/>
            <person name="Sohail M."/>
            <person name="Schellhorn H.E."/>
            <person name="Gupta R.S."/>
        </authorList>
    </citation>
    <scope>NUCLEOTIDE SEQUENCE [LARGE SCALE GENOMIC DNA]</scope>
    <source>
        <strain evidence="11 12">DSM 16301</strain>
    </source>
</reference>
<dbReference type="Pfam" id="PF00873">
    <property type="entry name" value="ACR_tran"/>
    <property type="match status" value="1"/>
</dbReference>
<evidence type="ECO:0000256" key="4">
    <source>
        <dbReference type="ARBA" id="ARBA00022475"/>
    </source>
</evidence>
<feature type="transmembrane region" description="Helical" evidence="9">
    <location>
        <begin position="12"/>
        <end position="30"/>
    </location>
</feature>
<keyword evidence="6 9" id="KW-0812">Transmembrane</keyword>
<dbReference type="PROSITE" id="PS50156">
    <property type="entry name" value="SSD"/>
    <property type="match status" value="1"/>
</dbReference>
<dbReference type="PRINTS" id="PR00702">
    <property type="entry name" value="ACRIFLAVINRP"/>
</dbReference>
<dbReference type="Proteomes" id="UP000035481">
    <property type="component" value="Unassembled WGS sequence"/>
</dbReference>
<feature type="transmembrane region" description="Helical" evidence="9">
    <location>
        <begin position="395"/>
        <end position="419"/>
    </location>
</feature>
<keyword evidence="5 9" id="KW-0997">Cell inner membrane</keyword>
<feature type="transmembrane region" description="Helical" evidence="9">
    <location>
        <begin position="369"/>
        <end position="389"/>
    </location>
</feature>
<name>A0A0G9H6H6_9GAMM</name>
<evidence type="ECO:0000256" key="7">
    <source>
        <dbReference type="ARBA" id="ARBA00022989"/>
    </source>
</evidence>
<dbReference type="NCBIfam" id="TIGR00915">
    <property type="entry name" value="2A0602"/>
    <property type="match status" value="1"/>
</dbReference>
<feature type="transmembrane region" description="Helical" evidence="9">
    <location>
        <begin position="875"/>
        <end position="896"/>
    </location>
</feature>
<dbReference type="FunFam" id="1.20.1640.10:FF:000001">
    <property type="entry name" value="Efflux pump membrane transporter"/>
    <property type="match status" value="1"/>
</dbReference>
<gene>
    <name evidence="11" type="ORF">Y882_04430</name>
</gene>
<dbReference type="GO" id="GO:0015562">
    <property type="term" value="F:efflux transmembrane transporter activity"/>
    <property type="evidence" value="ECO:0007669"/>
    <property type="project" value="InterPro"/>
</dbReference>
<dbReference type="RefSeq" id="WP_046970663.1">
    <property type="nucleotide sequence ID" value="NZ_JPLA01000010.1"/>
</dbReference>
<dbReference type="InterPro" id="IPR004764">
    <property type="entry name" value="MdtF-like"/>
</dbReference>
<dbReference type="PANTHER" id="PTHR32063:SF11">
    <property type="entry name" value="CATION OR DRUG EFFLUX SYSTEM PROTEIN"/>
    <property type="match status" value="1"/>
</dbReference>
<evidence type="ECO:0000256" key="1">
    <source>
        <dbReference type="ARBA" id="ARBA00004429"/>
    </source>
</evidence>
<feature type="transmembrane region" description="Helical" evidence="9">
    <location>
        <begin position="1010"/>
        <end position="1037"/>
    </location>
</feature>
<keyword evidence="7 9" id="KW-1133">Transmembrane helix</keyword>
<dbReference type="Gene3D" id="3.30.70.1440">
    <property type="entry name" value="Multidrug efflux transporter AcrB pore domain"/>
    <property type="match status" value="1"/>
</dbReference>
<dbReference type="Gene3D" id="3.30.70.1430">
    <property type="entry name" value="Multidrug efflux transporter AcrB pore domain"/>
    <property type="match status" value="2"/>
</dbReference>
<dbReference type="InterPro" id="IPR027463">
    <property type="entry name" value="AcrB_DN_DC_subdom"/>
</dbReference>
<accession>A0A0G9H6H6</accession>
<dbReference type="OrthoDB" id="9757904at2"/>
<keyword evidence="3 9" id="KW-0813">Transport</keyword>
<dbReference type="FunFam" id="3.30.70.1430:FF:000001">
    <property type="entry name" value="Efflux pump membrane transporter"/>
    <property type="match status" value="1"/>
</dbReference>
<feature type="transmembrane region" description="Helical" evidence="9">
    <location>
        <begin position="472"/>
        <end position="499"/>
    </location>
</feature>
<evidence type="ECO:0000256" key="8">
    <source>
        <dbReference type="ARBA" id="ARBA00023136"/>
    </source>
</evidence>
<feature type="transmembrane region" description="Helical" evidence="9">
    <location>
        <begin position="342"/>
        <end position="362"/>
    </location>
</feature>
<evidence type="ECO:0000259" key="10">
    <source>
        <dbReference type="PROSITE" id="PS50156"/>
    </source>
</evidence>
<comment type="subcellular location">
    <subcellularLocation>
        <location evidence="1 9">Cell inner membrane</location>
        <topology evidence="1 9">Multi-pass membrane protein</topology>
    </subcellularLocation>
</comment>
<dbReference type="Gene3D" id="3.30.70.1320">
    <property type="entry name" value="Multidrug efflux transporter AcrB pore domain like"/>
    <property type="match status" value="1"/>
</dbReference>